<comment type="caution">
    <text evidence="2">The sequence shown here is derived from an EMBL/GenBank/DDBJ whole genome shotgun (WGS) entry which is preliminary data.</text>
</comment>
<gene>
    <name evidence="2" type="ORF">HNR21_002024</name>
</gene>
<evidence type="ECO:0000259" key="1">
    <source>
        <dbReference type="Pfam" id="PF01243"/>
    </source>
</evidence>
<dbReference type="RefSeq" id="WP_312880961.1">
    <property type="nucleotide sequence ID" value="NZ_JACJII010000001.1"/>
</dbReference>
<dbReference type="SUPFAM" id="SSF50475">
    <property type="entry name" value="FMN-binding split barrel"/>
    <property type="match status" value="1"/>
</dbReference>
<dbReference type="InterPro" id="IPR012349">
    <property type="entry name" value="Split_barrel_FMN-bd"/>
</dbReference>
<accession>A0A7W3MWL0</accession>
<dbReference type="Pfam" id="PF01243">
    <property type="entry name" value="PNPOx_N"/>
    <property type="match status" value="1"/>
</dbReference>
<reference evidence="2 3" key="1">
    <citation type="submission" date="2020-08" db="EMBL/GenBank/DDBJ databases">
        <title>Sequencing the genomes of 1000 actinobacteria strains.</title>
        <authorList>
            <person name="Klenk H.-P."/>
        </authorList>
    </citation>
    <scope>NUCLEOTIDE SEQUENCE [LARGE SCALE GENOMIC DNA]</scope>
    <source>
        <strain evidence="2 3">DSM 45823</strain>
    </source>
</reference>
<proteinExistence type="predicted"/>
<organism evidence="2 3">
    <name type="scientific">Thermomonospora cellulosilytica</name>
    <dbReference type="NCBI Taxonomy" id="1411118"/>
    <lineage>
        <taxon>Bacteria</taxon>
        <taxon>Bacillati</taxon>
        <taxon>Actinomycetota</taxon>
        <taxon>Actinomycetes</taxon>
        <taxon>Streptosporangiales</taxon>
        <taxon>Thermomonosporaceae</taxon>
        <taxon>Thermomonospora</taxon>
    </lineage>
</organism>
<dbReference type="Proteomes" id="UP000539313">
    <property type="component" value="Unassembled WGS sequence"/>
</dbReference>
<dbReference type="InterPro" id="IPR011576">
    <property type="entry name" value="Pyridox_Oxase_N"/>
</dbReference>
<dbReference type="Gene3D" id="2.30.110.10">
    <property type="entry name" value="Electron Transport, Fmn-binding Protein, Chain A"/>
    <property type="match status" value="1"/>
</dbReference>
<evidence type="ECO:0000313" key="3">
    <source>
        <dbReference type="Proteomes" id="UP000539313"/>
    </source>
</evidence>
<evidence type="ECO:0000313" key="2">
    <source>
        <dbReference type="EMBL" id="MBA9003142.1"/>
    </source>
</evidence>
<protein>
    <submittedName>
        <fullName evidence="2">Nitroimidazol reductase NimA-like FMN-containing flavoprotein (Pyridoxamine 5'-phosphate oxidase superfamily)</fullName>
    </submittedName>
</protein>
<feature type="domain" description="Pyridoxamine 5'-phosphate oxidase N-terminal" evidence="1">
    <location>
        <begin position="8"/>
        <end position="137"/>
    </location>
</feature>
<sequence>MSTRMSVQERERFLADVHVGVLSVADVDGRGPLVVPIGYDYEPGGEIRFSTGARSRKMELIRAAGRVGFLVQTEEMPVRYVSVEGPVVAEEPVDPDEQLARSIKYLGPEEGRAWFEATKGTLADMVTVRVRPERWRTYDSSRG</sequence>
<dbReference type="AlphaFoldDB" id="A0A7W3MWL0"/>
<dbReference type="EMBL" id="JACJII010000001">
    <property type="protein sequence ID" value="MBA9003142.1"/>
    <property type="molecule type" value="Genomic_DNA"/>
</dbReference>
<name>A0A7W3MWL0_9ACTN</name>
<keyword evidence="3" id="KW-1185">Reference proteome</keyword>